<dbReference type="InterPro" id="IPR009057">
    <property type="entry name" value="Homeodomain-like_sf"/>
</dbReference>
<proteinExistence type="predicted"/>
<dbReference type="Gene3D" id="1.10.357.10">
    <property type="entry name" value="Tetracycline Repressor, domain 2"/>
    <property type="match status" value="1"/>
</dbReference>
<dbReference type="Gene3D" id="1.10.10.60">
    <property type="entry name" value="Homeodomain-like"/>
    <property type="match status" value="1"/>
</dbReference>
<evidence type="ECO:0000313" key="7">
    <source>
        <dbReference type="Proteomes" id="UP000639051"/>
    </source>
</evidence>
<keyword evidence="3" id="KW-0804">Transcription</keyword>
<accession>A0ABS1JYB3</accession>
<comment type="caution">
    <text evidence="6">The sequence shown here is derived from an EMBL/GenBank/DDBJ whole genome shotgun (WGS) entry which is preliminary data.</text>
</comment>
<dbReference type="Pfam" id="PF00440">
    <property type="entry name" value="TetR_N"/>
    <property type="match status" value="1"/>
</dbReference>
<sequence>MTTETPSRREQNKAATRESIIAAGLALAAERGLGGFTAEELAEAAGVSRRTFFNYFGSVDEAIAAPTFGFLDTALGKLTDRPADEPLLDSALHVLTGLADNDLIAPMAQSFLLAVGHDPVTRYQLQAFDECGEKIATAILAREPRLSPLYVEALSASVIACGKAALEVWLAERGGDLTPSSLSRLRELLREAITHLRAGFAAPGPPGAPTRRS</sequence>
<dbReference type="PANTHER" id="PTHR30055:SF238">
    <property type="entry name" value="MYCOFACTOCIN BIOSYNTHESIS TRANSCRIPTIONAL REGULATOR MFTR-RELATED"/>
    <property type="match status" value="1"/>
</dbReference>
<protein>
    <submittedName>
        <fullName evidence="6">TetR family transcriptional regulator</fullName>
    </submittedName>
</protein>
<evidence type="ECO:0000256" key="2">
    <source>
        <dbReference type="ARBA" id="ARBA00023125"/>
    </source>
</evidence>
<evidence type="ECO:0000256" key="1">
    <source>
        <dbReference type="ARBA" id="ARBA00023015"/>
    </source>
</evidence>
<reference evidence="6 7" key="1">
    <citation type="submission" date="2021-01" db="EMBL/GenBank/DDBJ databases">
        <title>Genome public.</title>
        <authorList>
            <person name="Liu C."/>
            <person name="Sun Q."/>
        </authorList>
    </citation>
    <scope>NUCLEOTIDE SEQUENCE [LARGE SCALE GENOMIC DNA]</scope>
    <source>
        <strain evidence="6 7">JC656</strain>
    </source>
</reference>
<keyword evidence="2 4" id="KW-0238">DNA-binding</keyword>
<dbReference type="Proteomes" id="UP000639051">
    <property type="component" value="Unassembled WGS sequence"/>
</dbReference>
<evidence type="ECO:0000256" key="4">
    <source>
        <dbReference type="PROSITE-ProRule" id="PRU00335"/>
    </source>
</evidence>
<name>A0ABS1JYB3_9MICC</name>
<evidence type="ECO:0000256" key="3">
    <source>
        <dbReference type="ARBA" id="ARBA00023163"/>
    </source>
</evidence>
<organism evidence="6 7">
    <name type="scientific">Sinomonas cellulolyticus</name>
    <dbReference type="NCBI Taxonomy" id="2801916"/>
    <lineage>
        <taxon>Bacteria</taxon>
        <taxon>Bacillati</taxon>
        <taxon>Actinomycetota</taxon>
        <taxon>Actinomycetes</taxon>
        <taxon>Micrococcales</taxon>
        <taxon>Micrococcaceae</taxon>
        <taxon>Sinomonas</taxon>
    </lineage>
</organism>
<dbReference type="PANTHER" id="PTHR30055">
    <property type="entry name" value="HTH-TYPE TRANSCRIPTIONAL REGULATOR RUTR"/>
    <property type="match status" value="1"/>
</dbReference>
<dbReference type="PRINTS" id="PR00455">
    <property type="entry name" value="HTHTETR"/>
</dbReference>
<dbReference type="EMBL" id="JAERRC010000010">
    <property type="protein sequence ID" value="MBL0704374.1"/>
    <property type="molecule type" value="Genomic_DNA"/>
</dbReference>
<keyword evidence="1" id="KW-0805">Transcription regulation</keyword>
<feature type="DNA-binding region" description="H-T-H motif" evidence="4">
    <location>
        <begin position="37"/>
        <end position="56"/>
    </location>
</feature>
<dbReference type="InterPro" id="IPR050109">
    <property type="entry name" value="HTH-type_TetR-like_transc_reg"/>
</dbReference>
<gene>
    <name evidence="6" type="ORF">JJE72_02505</name>
</gene>
<dbReference type="RefSeq" id="WP_189693378.1">
    <property type="nucleotide sequence ID" value="NZ_BNCM01000005.1"/>
</dbReference>
<evidence type="ECO:0000259" key="5">
    <source>
        <dbReference type="PROSITE" id="PS50977"/>
    </source>
</evidence>
<dbReference type="InterPro" id="IPR001647">
    <property type="entry name" value="HTH_TetR"/>
</dbReference>
<dbReference type="PROSITE" id="PS50977">
    <property type="entry name" value="HTH_TETR_2"/>
    <property type="match status" value="1"/>
</dbReference>
<keyword evidence="7" id="KW-1185">Reference proteome</keyword>
<evidence type="ECO:0000313" key="6">
    <source>
        <dbReference type="EMBL" id="MBL0704374.1"/>
    </source>
</evidence>
<dbReference type="SUPFAM" id="SSF46689">
    <property type="entry name" value="Homeodomain-like"/>
    <property type="match status" value="1"/>
</dbReference>
<feature type="domain" description="HTH tetR-type" evidence="5">
    <location>
        <begin position="14"/>
        <end position="74"/>
    </location>
</feature>